<evidence type="ECO:0000313" key="3">
    <source>
        <dbReference type="EMBL" id="PAU78125.1"/>
    </source>
</evidence>
<dbReference type="CDD" id="cd16325">
    <property type="entry name" value="LolA"/>
    <property type="match status" value="1"/>
</dbReference>
<sequence>MLPDTLPVRWLLAALAGSGLLCTSAQALEREELQRQLAAPAQLQGSFEQRHWLEDQQSRLHSDGRFLYQRERLLVWRFISPREATLAFPKRLPGPRDEVEEEGLPDRELLDELLPGRAEFSRHLVDLLGGNWAALEEDYVITLAGESDDWQARFSPRAPPLETQLGELLLSGDASGWQQMEIQGANGDELQVVFSSVSPMVDESLSDFLGQWLRVDSDATEEDAEEQEASEDDDGTVMAEELDPEEIDEED</sequence>
<accession>A0A2A2F0H1</accession>
<dbReference type="EMBL" id="NSKB01000002">
    <property type="protein sequence ID" value="PAU78125.1"/>
    <property type="molecule type" value="Genomic_DNA"/>
</dbReference>
<dbReference type="Pfam" id="PF19574">
    <property type="entry name" value="LolA_3"/>
    <property type="match status" value="1"/>
</dbReference>
<reference evidence="3 4" key="1">
    <citation type="submission" date="2017-08" db="EMBL/GenBank/DDBJ databases">
        <title>Halomonas alkalisoli sp. nov., isolated from saline alkaline soil.</title>
        <authorList>
            <person name="Wang D."/>
            <person name="Zhang G."/>
        </authorList>
    </citation>
    <scope>NUCLEOTIDE SEQUENCE [LARGE SCALE GENOMIC DNA]</scope>
    <source>
        <strain evidence="3 4">WRN001</strain>
    </source>
</reference>
<dbReference type="RefSeq" id="WP_095619800.1">
    <property type="nucleotide sequence ID" value="NZ_NSKB01000002.1"/>
</dbReference>
<protein>
    <recommendedName>
        <fullName evidence="5">Outer membrane lipoprotein carrier protein LolA</fullName>
    </recommendedName>
</protein>
<evidence type="ECO:0008006" key="5">
    <source>
        <dbReference type="Google" id="ProtNLM"/>
    </source>
</evidence>
<feature type="signal peptide" evidence="2">
    <location>
        <begin position="1"/>
        <end position="27"/>
    </location>
</feature>
<keyword evidence="4" id="KW-1185">Reference proteome</keyword>
<keyword evidence="2" id="KW-0732">Signal</keyword>
<name>A0A2A2F0H1_9GAMM</name>
<feature type="region of interest" description="Disordered" evidence="1">
    <location>
        <begin position="216"/>
        <end position="251"/>
    </location>
</feature>
<evidence type="ECO:0000256" key="1">
    <source>
        <dbReference type="SAM" id="MobiDB-lite"/>
    </source>
</evidence>
<evidence type="ECO:0000313" key="4">
    <source>
        <dbReference type="Proteomes" id="UP000217771"/>
    </source>
</evidence>
<dbReference type="Gene3D" id="2.50.20.10">
    <property type="entry name" value="Lipoprotein localisation LolA/LolB/LppX"/>
    <property type="match status" value="1"/>
</dbReference>
<dbReference type="AlphaFoldDB" id="A0A2A2F0H1"/>
<dbReference type="OrthoDB" id="6372173at2"/>
<feature type="compositionally biased region" description="Acidic residues" evidence="1">
    <location>
        <begin position="218"/>
        <end position="251"/>
    </location>
</feature>
<dbReference type="Proteomes" id="UP000217771">
    <property type="component" value="Unassembled WGS sequence"/>
</dbReference>
<comment type="caution">
    <text evidence="3">The sequence shown here is derived from an EMBL/GenBank/DDBJ whole genome shotgun (WGS) entry which is preliminary data.</text>
</comment>
<feature type="chain" id="PRO_5012335726" description="Outer membrane lipoprotein carrier protein LolA" evidence="2">
    <location>
        <begin position="28"/>
        <end position="251"/>
    </location>
</feature>
<proteinExistence type="predicted"/>
<dbReference type="InterPro" id="IPR004564">
    <property type="entry name" value="OM_lipoprot_carrier_LolA-like"/>
</dbReference>
<evidence type="ECO:0000256" key="2">
    <source>
        <dbReference type="SAM" id="SignalP"/>
    </source>
</evidence>
<organism evidence="3 4">
    <name type="scientific">Halomonas salipaludis</name>
    <dbReference type="NCBI Taxonomy" id="2032625"/>
    <lineage>
        <taxon>Bacteria</taxon>
        <taxon>Pseudomonadati</taxon>
        <taxon>Pseudomonadota</taxon>
        <taxon>Gammaproteobacteria</taxon>
        <taxon>Oceanospirillales</taxon>
        <taxon>Halomonadaceae</taxon>
        <taxon>Halomonas</taxon>
    </lineage>
</organism>
<gene>
    <name evidence="3" type="ORF">CK498_05190</name>
</gene>